<reference evidence="9" key="1">
    <citation type="submission" date="2022-10" db="EMBL/GenBank/DDBJ databases">
        <title>Culturing micro-colonial fungi from biological soil crusts in the Mojave desert and describing Neophaeococcomyces mojavensis, and introducing the new genera and species Taxawa tesnikishii.</title>
        <authorList>
            <person name="Kurbessoian T."/>
            <person name="Stajich J.E."/>
        </authorList>
    </citation>
    <scope>NUCLEOTIDE SEQUENCE</scope>
    <source>
        <strain evidence="9">TK_41</strain>
    </source>
</reference>
<evidence type="ECO:0000256" key="2">
    <source>
        <dbReference type="ARBA" id="ARBA00022692"/>
    </source>
</evidence>
<accession>A0AA39CEB1</accession>
<evidence type="ECO:0000256" key="7">
    <source>
        <dbReference type="SAM" id="Phobius"/>
    </source>
</evidence>
<organism evidence="9 10">
    <name type="scientific">Cladophialophora chaetospira</name>
    <dbReference type="NCBI Taxonomy" id="386627"/>
    <lineage>
        <taxon>Eukaryota</taxon>
        <taxon>Fungi</taxon>
        <taxon>Dikarya</taxon>
        <taxon>Ascomycota</taxon>
        <taxon>Pezizomycotina</taxon>
        <taxon>Eurotiomycetes</taxon>
        <taxon>Chaetothyriomycetidae</taxon>
        <taxon>Chaetothyriales</taxon>
        <taxon>Herpotrichiellaceae</taxon>
        <taxon>Cladophialophora</taxon>
    </lineage>
</organism>
<evidence type="ECO:0000256" key="5">
    <source>
        <dbReference type="ARBA" id="ARBA00038359"/>
    </source>
</evidence>
<evidence type="ECO:0000256" key="3">
    <source>
        <dbReference type="ARBA" id="ARBA00022989"/>
    </source>
</evidence>
<evidence type="ECO:0000313" key="9">
    <source>
        <dbReference type="EMBL" id="KAJ9605138.1"/>
    </source>
</evidence>
<comment type="subcellular location">
    <subcellularLocation>
        <location evidence="1">Membrane</location>
        <topology evidence="1">Multi-pass membrane protein</topology>
    </subcellularLocation>
</comment>
<protein>
    <recommendedName>
        <fullName evidence="8">Rhodopsin domain-containing protein</fullName>
    </recommendedName>
</protein>
<feature type="domain" description="Rhodopsin" evidence="8">
    <location>
        <begin position="2"/>
        <end position="171"/>
    </location>
</feature>
<name>A0AA39CEB1_9EURO</name>
<dbReference type="PANTHER" id="PTHR33048:SF96">
    <property type="entry name" value="INTEGRAL MEMBRANE PROTEIN"/>
    <property type="match status" value="1"/>
</dbReference>
<feature type="transmembrane region" description="Helical" evidence="7">
    <location>
        <begin position="28"/>
        <end position="54"/>
    </location>
</feature>
<dbReference type="Pfam" id="PF20684">
    <property type="entry name" value="Fung_rhodopsin"/>
    <property type="match status" value="1"/>
</dbReference>
<evidence type="ECO:0000256" key="4">
    <source>
        <dbReference type="ARBA" id="ARBA00023136"/>
    </source>
</evidence>
<feature type="transmembrane region" description="Helical" evidence="7">
    <location>
        <begin position="110"/>
        <end position="130"/>
    </location>
</feature>
<feature type="region of interest" description="Disordered" evidence="6">
    <location>
        <begin position="219"/>
        <end position="247"/>
    </location>
</feature>
<evidence type="ECO:0000256" key="1">
    <source>
        <dbReference type="ARBA" id="ARBA00004141"/>
    </source>
</evidence>
<dbReference type="PANTHER" id="PTHR33048">
    <property type="entry name" value="PTH11-LIKE INTEGRAL MEMBRANE PROTEIN (AFU_ORTHOLOGUE AFUA_5G11245)"/>
    <property type="match status" value="1"/>
</dbReference>
<feature type="transmembrane region" description="Helical" evidence="7">
    <location>
        <begin position="74"/>
        <end position="98"/>
    </location>
</feature>
<dbReference type="AlphaFoldDB" id="A0AA39CEB1"/>
<evidence type="ECO:0000259" key="8">
    <source>
        <dbReference type="Pfam" id="PF20684"/>
    </source>
</evidence>
<keyword evidence="3 7" id="KW-1133">Transmembrane helix</keyword>
<keyword evidence="10" id="KW-1185">Reference proteome</keyword>
<comment type="similarity">
    <text evidence="5">Belongs to the SAT4 family.</text>
</comment>
<proteinExistence type="inferred from homology"/>
<evidence type="ECO:0000313" key="10">
    <source>
        <dbReference type="Proteomes" id="UP001172673"/>
    </source>
</evidence>
<dbReference type="InterPro" id="IPR052337">
    <property type="entry name" value="SAT4-like"/>
</dbReference>
<dbReference type="Proteomes" id="UP001172673">
    <property type="component" value="Unassembled WGS sequence"/>
</dbReference>
<gene>
    <name evidence="9" type="ORF">H2200_010528</name>
</gene>
<keyword evidence="2 7" id="KW-0812">Transmembrane</keyword>
<sequence>MIFAKVSIGYFLLRVTVSRIQRRIIYTMVYLTVVTGIVFLFVTAFQCTPISYFWERIDPSKPGHCINIDTIIGLTYFFSSVNALCDFTFGLLPVVLVWNLKMARKEKIALVPILGMGCVASTAVLVRLAFVEDFRNPDFLWATVDIAIWSDIEPGLAITAGSLACLRPLVQIVASKLGLSTGRTTHQATVNSVGHTGPTISGPFNLVSYSHGDKLRLGSQESSLEGGDGSRGDKTTGRVQVDANFVH</sequence>
<dbReference type="InterPro" id="IPR049326">
    <property type="entry name" value="Rhodopsin_dom_fungi"/>
</dbReference>
<dbReference type="EMBL" id="JAPDRK010000017">
    <property type="protein sequence ID" value="KAJ9605138.1"/>
    <property type="molecule type" value="Genomic_DNA"/>
</dbReference>
<dbReference type="GO" id="GO:0016020">
    <property type="term" value="C:membrane"/>
    <property type="evidence" value="ECO:0007669"/>
    <property type="project" value="UniProtKB-SubCell"/>
</dbReference>
<comment type="caution">
    <text evidence="9">The sequence shown here is derived from an EMBL/GenBank/DDBJ whole genome shotgun (WGS) entry which is preliminary data.</text>
</comment>
<evidence type="ECO:0000256" key="6">
    <source>
        <dbReference type="SAM" id="MobiDB-lite"/>
    </source>
</evidence>
<keyword evidence="4 7" id="KW-0472">Membrane</keyword>